<reference evidence="2" key="1">
    <citation type="journal article" date="2022" name="Mol. Ecol. Resour.">
        <title>The genomes of chicory, endive, great burdock and yacon provide insights into Asteraceae palaeo-polyploidization history and plant inulin production.</title>
        <authorList>
            <person name="Fan W."/>
            <person name="Wang S."/>
            <person name="Wang H."/>
            <person name="Wang A."/>
            <person name="Jiang F."/>
            <person name="Liu H."/>
            <person name="Zhao H."/>
            <person name="Xu D."/>
            <person name="Zhang Y."/>
        </authorList>
    </citation>
    <scope>NUCLEOTIDE SEQUENCE [LARGE SCALE GENOMIC DNA]</scope>
    <source>
        <strain evidence="2">cv. Yunnan</strain>
    </source>
</reference>
<protein>
    <submittedName>
        <fullName evidence="1">Uncharacterized protein</fullName>
    </submittedName>
</protein>
<proteinExistence type="predicted"/>
<reference evidence="1 2" key="2">
    <citation type="journal article" date="2022" name="Mol. Ecol. Resour.">
        <title>The genomes of chicory, endive, great burdock and yacon provide insights into Asteraceae paleo-polyploidization history and plant inulin production.</title>
        <authorList>
            <person name="Fan W."/>
            <person name="Wang S."/>
            <person name="Wang H."/>
            <person name="Wang A."/>
            <person name="Jiang F."/>
            <person name="Liu H."/>
            <person name="Zhao H."/>
            <person name="Xu D."/>
            <person name="Zhang Y."/>
        </authorList>
    </citation>
    <scope>NUCLEOTIDE SEQUENCE [LARGE SCALE GENOMIC DNA]</scope>
    <source>
        <strain evidence="2">cv. Yunnan</strain>
        <tissue evidence="1">Leaves</tissue>
    </source>
</reference>
<sequence length="78" mass="7793">MVVDGGGTVEKMMVVVDGKLHEDGNVGNSGLGGDDGDCVVAVRAVWLTMVVVVVVAGFKVKVVTNGGTHGGYGNGGFT</sequence>
<evidence type="ECO:0000313" key="1">
    <source>
        <dbReference type="EMBL" id="KAI3825486.1"/>
    </source>
</evidence>
<gene>
    <name evidence="1" type="ORF">L1987_06976</name>
</gene>
<accession>A0ACB9JZL9</accession>
<dbReference type="Proteomes" id="UP001056120">
    <property type="component" value="Linkage Group LG02"/>
</dbReference>
<dbReference type="EMBL" id="CM042019">
    <property type="protein sequence ID" value="KAI3825486.1"/>
    <property type="molecule type" value="Genomic_DNA"/>
</dbReference>
<comment type="caution">
    <text evidence="1">The sequence shown here is derived from an EMBL/GenBank/DDBJ whole genome shotgun (WGS) entry which is preliminary data.</text>
</comment>
<evidence type="ECO:0000313" key="2">
    <source>
        <dbReference type="Proteomes" id="UP001056120"/>
    </source>
</evidence>
<name>A0ACB9JZL9_9ASTR</name>
<keyword evidence="2" id="KW-1185">Reference proteome</keyword>
<organism evidence="1 2">
    <name type="scientific">Smallanthus sonchifolius</name>
    <dbReference type="NCBI Taxonomy" id="185202"/>
    <lineage>
        <taxon>Eukaryota</taxon>
        <taxon>Viridiplantae</taxon>
        <taxon>Streptophyta</taxon>
        <taxon>Embryophyta</taxon>
        <taxon>Tracheophyta</taxon>
        <taxon>Spermatophyta</taxon>
        <taxon>Magnoliopsida</taxon>
        <taxon>eudicotyledons</taxon>
        <taxon>Gunneridae</taxon>
        <taxon>Pentapetalae</taxon>
        <taxon>asterids</taxon>
        <taxon>campanulids</taxon>
        <taxon>Asterales</taxon>
        <taxon>Asteraceae</taxon>
        <taxon>Asteroideae</taxon>
        <taxon>Heliantheae alliance</taxon>
        <taxon>Millerieae</taxon>
        <taxon>Smallanthus</taxon>
    </lineage>
</organism>